<protein>
    <submittedName>
        <fullName evidence="2">Uncharacterized protein</fullName>
    </submittedName>
</protein>
<keyword evidence="3" id="KW-1185">Reference proteome</keyword>
<feature type="compositionally biased region" description="Low complexity" evidence="1">
    <location>
        <begin position="27"/>
        <end position="38"/>
    </location>
</feature>
<organism evidence="2 3">
    <name type="scientific">Streptomyces pactum</name>
    <dbReference type="NCBI Taxonomy" id="68249"/>
    <lineage>
        <taxon>Bacteria</taxon>
        <taxon>Bacillati</taxon>
        <taxon>Actinomycetota</taxon>
        <taxon>Actinomycetes</taxon>
        <taxon>Kitasatosporales</taxon>
        <taxon>Streptomycetaceae</taxon>
        <taxon>Streptomyces</taxon>
    </lineage>
</organism>
<gene>
    <name evidence="2" type="ORF">B1H29_05000</name>
</gene>
<dbReference type="EMBL" id="CP019724">
    <property type="protein sequence ID" value="AQS66369.1"/>
    <property type="molecule type" value="Genomic_DNA"/>
</dbReference>
<name>A0A1S6J3P6_9ACTN</name>
<proteinExistence type="predicted"/>
<evidence type="ECO:0000313" key="2">
    <source>
        <dbReference type="EMBL" id="AQS66369.1"/>
    </source>
</evidence>
<dbReference type="KEGG" id="spac:B1H29_05000"/>
<dbReference type="AlphaFoldDB" id="A0A1S6J3P6"/>
<evidence type="ECO:0000313" key="3">
    <source>
        <dbReference type="Proteomes" id="UP000189443"/>
    </source>
</evidence>
<accession>A0A1S6J3P6</accession>
<sequence>MSLTSSVLSRPGAAHGGEVGRRRAAGRRPAGAERGVPRTVARSPRSAPIGAGPRPTPAPSRTVTGDVPPRRAAPTPLERTPV</sequence>
<evidence type="ECO:0000256" key="1">
    <source>
        <dbReference type="SAM" id="MobiDB-lite"/>
    </source>
</evidence>
<dbReference type="Proteomes" id="UP000189443">
    <property type="component" value="Chromosome"/>
</dbReference>
<reference evidence="2 3" key="1">
    <citation type="submission" date="2017-02" db="EMBL/GenBank/DDBJ databases">
        <title>Streptomyces pactum ACT12 Genome sequencing and assembly.</title>
        <authorList>
            <person name="Xue Q."/>
            <person name="Yan X."/>
            <person name="Jia L."/>
            <person name="Yan H."/>
        </authorList>
    </citation>
    <scope>NUCLEOTIDE SEQUENCE [LARGE SCALE GENOMIC DNA]</scope>
    <source>
        <strain evidence="2 3">ACT12</strain>
    </source>
</reference>
<feature type="region of interest" description="Disordered" evidence="1">
    <location>
        <begin position="1"/>
        <end position="82"/>
    </location>
</feature>